<accession>A0A938B282</accession>
<sequence>MAQQPMWALPQPEVLRSAGDPCLSPRRLLTIHAHPDDETTKGGGSVARYAAAGVGTVLVCCTGGEAGSILNPALDQPDIKTRLPEVRRTELQTATTHLGYQRVWMLGYRDSNMPASGEPGTFAAAPLEETVQALVRLMRRERPHVVVTYSDDQRGYQHPDHLRVHEASIPAYAVAGDPSYHPELGAPWQPQKLYYVVWSRASLIARHEAFVRLGLESPFKPERWQRRPSMDYRLTTRVFIG</sequence>
<dbReference type="PANTHER" id="PTHR12993">
    <property type="entry name" value="N-ACETYLGLUCOSAMINYL-PHOSPHATIDYLINOSITOL DE-N-ACETYLASE-RELATED"/>
    <property type="match status" value="1"/>
</dbReference>
<comment type="caution">
    <text evidence="1">The sequence shown here is derived from an EMBL/GenBank/DDBJ whole genome shotgun (WGS) entry which is preliminary data.</text>
</comment>
<dbReference type="GO" id="GO:0016811">
    <property type="term" value="F:hydrolase activity, acting on carbon-nitrogen (but not peptide) bonds, in linear amides"/>
    <property type="evidence" value="ECO:0007669"/>
    <property type="project" value="TreeGrafter"/>
</dbReference>
<name>A0A938B282_UNCTE</name>
<dbReference type="PANTHER" id="PTHR12993:SF11">
    <property type="entry name" value="N-ACETYLGLUCOSAMINYL-PHOSPHATIDYLINOSITOL DE-N-ACETYLASE"/>
    <property type="match status" value="1"/>
</dbReference>
<dbReference type="Pfam" id="PF02585">
    <property type="entry name" value="PIG-L"/>
    <property type="match status" value="1"/>
</dbReference>
<gene>
    <name evidence="1" type="ORF">FJZ47_01945</name>
</gene>
<dbReference type="AlphaFoldDB" id="A0A938B282"/>
<dbReference type="InterPro" id="IPR024078">
    <property type="entry name" value="LmbE-like_dom_sf"/>
</dbReference>
<dbReference type="Proteomes" id="UP000712673">
    <property type="component" value="Unassembled WGS sequence"/>
</dbReference>
<organism evidence="1 2">
    <name type="scientific">Tectimicrobiota bacterium</name>
    <dbReference type="NCBI Taxonomy" id="2528274"/>
    <lineage>
        <taxon>Bacteria</taxon>
        <taxon>Pseudomonadati</taxon>
        <taxon>Nitrospinota/Tectimicrobiota group</taxon>
        <taxon>Candidatus Tectimicrobiota</taxon>
    </lineage>
</organism>
<feature type="non-terminal residue" evidence="1">
    <location>
        <position position="241"/>
    </location>
</feature>
<dbReference type="SUPFAM" id="SSF102588">
    <property type="entry name" value="LmbE-like"/>
    <property type="match status" value="1"/>
</dbReference>
<evidence type="ECO:0000313" key="2">
    <source>
        <dbReference type="Proteomes" id="UP000712673"/>
    </source>
</evidence>
<dbReference type="EMBL" id="VGLS01000031">
    <property type="protein sequence ID" value="MBM3222555.1"/>
    <property type="molecule type" value="Genomic_DNA"/>
</dbReference>
<protein>
    <submittedName>
        <fullName evidence="1">Mycothiol conjugate amidase Mca</fullName>
    </submittedName>
</protein>
<dbReference type="InterPro" id="IPR003737">
    <property type="entry name" value="GlcNAc_PI_deacetylase-related"/>
</dbReference>
<proteinExistence type="predicted"/>
<dbReference type="Gene3D" id="3.40.50.10320">
    <property type="entry name" value="LmbE-like"/>
    <property type="match status" value="1"/>
</dbReference>
<evidence type="ECO:0000313" key="1">
    <source>
        <dbReference type="EMBL" id="MBM3222555.1"/>
    </source>
</evidence>
<reference evidence="1" key="1">
    <citation type="submission" date="2019-03" db="EMBL/GenBank/DDBJ databases">
        <title>Lake Tanganyika Metagenome-Assembled Genomes (MAGs).</title>
        <authorList>
            <person name="Tran P."/>
        </authorList>
    </citation>
    <scope>NUCLEOTIDE SEQUENCE</scope>
    <source>
        <strain evidence="1">K_DeepCast_65m_m2_066</strain>
    </source>
</reference>